<reference evidence="3 4" key="1">
    <citation type="submission" date="2019-11" db="EMBL/GenBank/DDBJ databases">
        <title>Genome analysis of Rhizobacterium cereale a novel genus and species isolated from maize roots in North Spain.</title>
        <authorList>
            <person name="Menendez E."/>
            <person name="Flores-Felix J.D."/>
            <person name="Ramirez-Bahena M.-H."/>
            <person name="Igual J.M."/>
            <person name="Garcia-Fraile P."/>
            <person name="Peix A."/>
            <person name="Velazquez E."/>
        </authorList>
    </citation>
    <scope>NUCLEOTIDE SEQUENCE [LARGE SCALE GENOMIC DNA]</scope>
    <source>
        <strain evidence="3 4">RZME27</strain>
    </source>
</reference>
<feature type="transmembrane region" description="Helical" evidence="1">
    <location>
        <begin position="80"/>
        <end position="99"/>
    </location>
</feature>
<feature type="domain" description="DUF2062" evidence="2">
    <location>
        <begin position="27"/>
        <end position="178"/>
    </location>
</feature>
<proteinExistence type="predicted"/>
<dbReference type="PANTHER" id="PTHR40547:SF1">
    <property type="entry name" value="SLL0298 PROTEIN"/>
    <property type="match status" value="1"/>
</dbReference>
<dbReference type="PANTHER" id="PTHR40547">
    <property type="entry name" value="SLL0298 PROTEIN"/>
    <property type="match status" value="1"/>
</dbReference>
<evidence type="ECO:0000313" key="3">
    <source>
        <dbReference type="EMBL" id="MQY45678.1"/>
    </source>
</evidence>
<organism evidence="3 4">
    <name type="scientific">Endobacterium cereale</name>
    <dbReference type="NCBI Taxonomy" id="2663029"/>
    <lineage>
        <taxon>Bacteria</taxon>
        <taxon>Pseudomonadati</taxon>
        <taxon>Pseudomonadota</taxon>
        <taxon>Alphaproteobacteria</taxon>
        <taxon>Hyphomicrobiales</taxon>
        <taxon>Rhizobiaceae</taxon>
        <taxon>Endobacterium</taxon>
    </lineage>
</organism>
<evidence type="ECO:0000259" key="2">
    <source>
        <dbReference type="Pfam" id="PF09835"/>
    </source>
</evidence>
<evidence type="ECO:0000256" key="1">
    <source>
        <dbReference type="SAM" id="Phobius"/>
    </source>
</evidence>
<protein>
    <submittedName>
        <fullName evidence="3">DUF2062 domain-containing protein</fullName>
    </submittedName>
</protein>
<keyword evidence="1" id="KW-0812">Transmembrane</keyword>
<name>A0A6A8A731_9HYPH</name>
<dbReference type="InterPro" id="IPR018639">
    <property type="entry name" value="DUF2062"/>
</dbReference>
<gene>
    <name evidence="3" type="ORF">GAO09_06330</name>
</gene>
<dbReference type="RefSeq" id="WP_153353199.1">
    <property type="nucleotide sequence ID" value="NZ_JAYKOO010000005.1"/>
</dbReference>
<dbReference type="AlphaFoldDB" id="A0A6A8A731"/>
<keyword evidence="4" id="KW-1185">Reference proteome</keyword>
<dbReference type="Proteomes" id="UP000435138">
    <property type="component" value="Unassembled WGS sequence"/>
</dbReference>
<dbReference type="EMBL" id="WIXI01000036">
    <property type="protein sequence ID" value="MQY45678.1"/>
    <property type="molecule type" value="Genomic_DNA"/>
</dbReference>
<comment type="caution">
    <text evidence="3">The sequence shown here is derived from an EMBL/GenBank/DDBJ whole genome shotgun (WGS) entry which is preliminary data.</text>
</comment>
<accession>A0A6A8A731</accession>
<feature type="transmembrane region" description="Helical" evidence="1">
    <location>
        <begin position="147"/>
        <end position="170"/>
    </location>
</feature>
<evidence type="ECO:0000313" key="4">
    <source>
        <dbReference type="Proteomes" id="UP000435138"/>
    </source>
</evidence>
<feature type="transmembrane region" description="Helical" evidence="1">
    <location>
        <begin position="50"/>
        <end position="73"/>
    </location>
</feature>
<dbReference type="Pfam" id="PF09835">
    <property type="entry name" value="DUF2062"/>
    <property type="match status" value="1"/>
</dbReference>
<keyword evidence="1" id="KW-1133">Transmembrane helix</keyword>
<keyword evidence="1" id="KW-0472">Membrane</keyword>
<sequence>MPFRRRSPAGWAEKIRNAVWPRKGVTRNLRYYGLRAARISASPHGVASGIAAGVMIGWTPFLGFHIPLAIALAFLLRGSLVAAALGTLVANPLTFPLIWSASWEIGHFMLGHPGGAAGQVAGKQLDLAELVRTLRFAELWQPVLKPMLIGCLPPAIFCGVVVYAATYMGVKRFRARRRERMAARLHAMVKSGI</sequence>